<feature type="region of interest" description="Disordered" evidence="1">
    <location>
        <begin position="42"/>
        <end position="186"/>
    </location>
</feature>
<evidence type="ECO:0000256" key="1">
    <source>
        <dbReference type="SAM" id="MobiDB-lite"/>
    </source>
</evidence>
<feature type="compositionally biased region" description="Polar residues" evidence="1">
    <location>
        <begin position="168"/>
        <end position="177"/>
    </location>
</feature>
<keyword evidence="3" id="KW-1185">Reference proteome</keyword>
<evidence type="ECO:0000313" key="3">
    <source>
        <dbReference type="Proteomes" id="UP001221413"/>
    </source>
</evidence>
<name>A0AAD6ITZ3_DREDA</name>
<feature type="region of interest" description="Disordered" evidence="1">
    <location>
        <begin position="663"/>
        <end position="717"/>
    </location>
</feature>
<dbReference type="AlphaFoldDB" id="A0AAD6ITZ3"/>
<sequence length="717" mass="78267">MHRCIVIETISGKLRDKMSRQPSAAQYSAQKTASKIMVPVGLGAGGPFKNPKIPKTPTSKQRNPVTAGPSTPLGNIIGAGGEIDISKSPEMGDSPPAQWTVSNDENSDPEKEQNMPVALPTTPTGEGAAQGSLASSRLPESAQTILRESKWKEEVSPSLPSRKRGGTAETSKMSTMFRSPAGPERRLPMNLGQASKEASWRLAARTQPYFPIHDDGAGRAETSRDALENFQMSIATTSGKTADSILSFNNSSSTNWLPLLNGTNQPVRFFKRSQKKENHELLTKPETDKGNGSTKRLLPDMNLWDYHQPGSSLNTAGPSRAATTVVNHTSNSNGPVEMRVASQFLPKQEKIQLPTQSSAAGPGFSYDISSLGGSFTQSERPELVPFLGLSRAARRAIAAQITDRNAAMYAREQEPKESVGSNIYPKQPQMVPAKLARPTNEESKPRAFPTIPAELQPLQIPKKPWFPDAYVVEHIRHIPAFLQKYQPRAVRAMFECSFASSDDIGKPQAPMRVGRLSVFIPISMAGGSTITVALAPYELFSTGWRGTGSKLPRHDNSVLGMEAYEIVITGKLTADWTCDRKMVAPTGRVIGTTFGFVSKSCVLKVEDWFLESKKFREQSRIIPVLDAPVPRNAKTITYTDTQTYDQHAYGLQRRREKASRLSIASLGGEPDNQPRGSRAPSSTRDPGAIGPPKRINVSKLGGIPEPRPEPVRVPWHF</sequence>
<accession>A0AAD6ITZ3</accession>
<proteinExistence type="predicted"/>
<gene>
    <name evidence="2" type="ORF">Dda_8877</name>
</gene>
<dbReference type="Proteomes" id="UP001221413">
    <property type="component" value="Unassembled WGS sequence"/>
</dbReference>
<organism evidence="2 3">
    <name type="scientific">Drechslerella dactyloides</name>
    <name type="common">Nematode-trapping fungus</name>
    <name type="synonym">Arthrobotrys dactyloides</name>
    <dbReference type="NCBI Taxonomy" id="74499"/>
    <lineage>
        <taxon>Eukaryota</taxon>
        <taxon>Fungi</taxon>
        <taxon>Dikarya</taxon>
        <taxon>Ascomycota</taxon>
        <taxon>Pezizomycotina</taxon>
        <taxon>Orbiliomycetes</taxon>
        <taxon>Orbiliales</taxon>
        <taxon>Orbiliaceae</taxon>
        <taxon>Drechslerella</taxon>
    </lineage>
</organism>
<evidence type="ECO:0000313" key="2">
    <source>
        <dbReference type="EMBL" id="KAJ6256377.1"/>
    </source>
</evidence>
<protein>
    <submittedName>
        <fullName evidence="2">Uncharacterized protein</fullName>
    </submittedName>
</protein>
<feature type="compositionally biased region" description="Polar residues" evidence="1">
    <location>
        <begin position="56"/>
        <end position="73"/>
    </location>
</feature>
<reference evidence="2" key="1">
    <citation type="submission" date="2023-01" db="EMBL/GenBank/DDBJ databases">
        <title>The chitinases involved in constricting ring structure development in the nematode-trapping fungus Drechslerella dactyloides.</title>
        <authorList>
            <person name="Wang R."/>
            <person name="Zhang L."/>
            <person name="Tang P."/>
            <person name="Li S."/>
            <person name="Liang L."/>
        </authorList>
    </citation>
    <scope>NUCLEOTIDE SEQUENCE</scope>
    <source>
        <strain evidence="2">YMF1.00031</strain>
    </source>
</reference>
<comment type="caution">
    <text evidence="2">The sequence shown here is derived from an EMBL/GenBank/DDBJ whole genome shotgun (WGS) entry which is preliminary data.</text>
</comment>
<dbReference type="EMBL" id="JAQGDS010000013">
    <property type="protein sequence ID" value="KAJ6256377.1"/>
    <property type="molecule type" value="Genomic_DNA"/>
</dbReference>